<evidence type="ECO:0000256" key="2">
    <source>
        <dbReference type="ARBA" id="ARBA00009347"/>
    </source>
</evidence>
<dbReference type="PANTHER" id="PTHR43292:SF3">
    <property type="entry name" value="ACYL-COA DEHYDROGENASE FADE29"/>
    <property type="match status" value="1"/>
</dbReference>
<dbReference type="Gene3D" id="1.10.540.10">
    <property type="entry name" value="Acyl-CoA dehydrogenase/oxidase, N-terminal domain"/>
    <property type="match status" value="1"/>
</dbReference>
<dbReference type="InterPro" id="IPR009100">
    <property type="entry name" value="AcylCoA_DH/oxidase_NM_dom_sf"/>
</dbReference>
<evidence type="ECO:0000256" key="5">
    <source>
        <dbReference type="ARBA" id="ARBA00023002"/>
    </source>
</evidence>
<feature type="region of interest" description="Disordered" evidence="7">
    <location>
        <begin position="15"/>
        <end position="40"/>
    </location>
</feature>
<dbReference type="AlphaFoldDB" id="A0A368DUS6"/>
<dbReference type="FunFam" id="2.40.110.10:FF:000011">
    <property type="entry name" value="Acyl-CoA dehydrogenase FadE34"/>
    <property type="match status" value="1"/>
</dbReference>
<dbReference type="GO" id="GO:0050660">
    <property type="term" value="F:flavin adenine dinucleotide binding"/>
    <property type="evidence" value="ECO:0007669"/>
    <property type="project" value="InterPro"/>
</dbReference>
<evidence type="ECO:0000256" key="4">
    <source>
        <dbReference type="ARBA" id="ARBA00022827"/>
    </source>
</evidence>
<name>A0A368DUS6_9PROT</name>
<dbReference type="Gene3D" id="2.40.110.10">
    <property type="entry name" value="Butyryl-CoA Dehydrogenase, subunit A, domain 2"/>
    <property type="match status" value="1"/>
</dbReference>
<evidence type="ECO:0000256" key="7">
    <source>
        <dbReference type="SAM" id="MobiDB-lite"/>
    </source>
</evidence>
<dbReference type="EMBL" id="QOQF01000042">
    <property type="protein sequence ID" value="RCL74965.1"/>
    <property type="molecule type" value="Genomic_DNA"/>
</dbReference>
<comment type="cofactor">
    <cofactor evidence="1 6">
        <name>FAD</name>
        <dbReference type="ChEBI" id="CHEBI:57692"/>
    </cofactor>
</comment>
<dbReference type="GO" id="GO:0016627">
    <property type="term" value="F:oxidoreductase activity, acting on the CH-CH group of donors"/>
    <property type="evidence" value="ECO:0007669"/>
    <property type="project" value="InterPro"/>
</dbReference>
<dbReference type="SUPFAM" id="SSF47203">
    <property type="entry name" value="Acyl-CoA dehydrogenase C-terminal domain-like"/>
    <property type="match status" value="1"/>
</dbReference>
<keyword evidence="4 6" id="KW-0274">FAD</keyword>
<reference evidence="11 12" key="1">
    <citation type="journal article" date="2018" name="Microbiome">
        <title>Fine metagenomic profile of the Mediterranean stratified and mixed water columns revealed by assembly and recruitment.</title>
        <authorList>
            <person name="Haro-Moreno J.M."/>
            <person name="Lopez-Perez M."/>
            <person name="De La Torre J.R."/>
            <person name="Picazo A."/>
            <person name="Camacho A."/>
            <person name="Rodriguez-Valera F."/>
        </authorList>
    </citation>
    <scope>NUCLEOTIDE SEQUENCE [LARGE SCALE GENOMIC DNA]</scope>
    <source>
        <strain evidence="11">MED-G55</strain>
    </source>
</reference>
<dbReference type="SUPFAM" id="SSF56645">
    <property type="entry name" value="Acyl-CoA dehydrogenase NM domain-like"/>
    <property type="match status" value="1"/>
</dbReference>
<proteinExistence type="inferred from homology"/>
<dbReference type="Pfam" id="PF02771">
    <property type="entry name" value="Acyl-CoA_dh_N"/>
    <property type="match status" value="1"/>
</dbReference>
<feature type="domain" description="Acyl-CoA oxidase/dehydrogenase middle" evidence="9">
    <location>
        <begin position="129"/>
        <end position="222"/>
    </location>
</feature>
<evidence type="ECO:0000256" key="3">
    <source>
        <dbReference type="ARBA" id="ARBA00022630"/>
    </source>
</evidence>
<gene>
    <name evidence="11" type="ORF">DBW69_06840</name>
</gene>
<dbReference type="InterPro" id="IPR009075">
    <property type="entry name" value="AcylCo_DH/oxidase_C"/>
</dbReference>
<dbReference type="InterPro" id="IPR006091">
    <property type="entry name" value="Acyl-CoA_Oxase/DH_mid-dom"/>
</dbReference>
<dbReference type="InterPro" id="IPR052161">
    <property type="entry name" value="Mycobact_Acyl-CoA_DH"/>
</dbReference>
<dbReference type="Proteomes" id="UP000252132">
    <property type="component" value="Unassembled WGS sequence"/>
</dbReference>
<organism evidence="11 12">
    <name type="scientific">PS1 clade bacterium</name>
    <dbReference type="NCBI Taxonomy" id="2175152"/>
    <lineage>
        <taxon>Bacteria</taxon>
        <taxon>Pseudomonadati</taxon>
        <taxon>Pseudomonadota</taxon>
        <taxon>Alphaproteobacteria</taxon>
        <taxon>PS1 clade</taxon>
    </lineage>
</organism>
<dbReference type="Pfam" id="PF00441">
    <property type="entry name" value="Acyl-CoA_dh_1"/>
    <property type="match status" value="1"/>
</dbReference>
<dbReference type="Pfam" id="PF02770">
    <property type="entry name" value="Acyl-CoA_dh_M"/>
    <property type="match status" value="1"/>
</dbReference>
<keyword evidence="3 6" id="KW-0285">Flavoprotein</keyword>
<keyword evidence="5 6" id="KW-0560">Oxidoreductase</keyword>
<evidence type="ECO:0000256" key="6">
    <source>
        <dbReference type="RuleBase" id="RU362125"/>
    </source>
</evidence>
<evidence type="ECO:0000259" key="10">
    <source>
        <dbReference type="Pfam" id="PF02771"/>
    </source>
</evidence>
<dbReference type="InterPro" id="IPR046373">
    <property type="entry name" value="Acyl-CoA_Oxase/DH_mid-dom_sf"/>
</dbReference>
<evidence type="ECO:0000313" key="12">
    <source>
        <dbReference type="Proteomes" id="UP000252132"/>
    </source>
</evidence>
<dbReference type="Gene3D" id="1.20.140.10">
    <property type="entry name" value="Butyryl-CoA Dehydrogenase, subunit A, domain 3"/>
    <property type="match status" value="1"/>
</dbReference>
<dbReference type="PANTHER" id="PTHR43292">
    <property type="entry name" value="ACYL-COA DEHYDROGENASE"/>
    <property type="match status" value="1"/>
</dbReference>
<sequence>MSNLETFREETRAWLEENCPASMRTPMPDEEQPWGGRNPSYPNPDTKVWMERMAARGWTAPTWPTEYGGGGLNPDENKILLQELKRIDARPSLNSFGIWMLGPALLEFATEEQKQKYLPPIVRGEIRWCQGYSEPGSGSDLAGLQTKAEDMGDHYLVNGQKVWTSYADKADWIFCLVRTDTSVKHEGISFLLIDMETEGVDPRPIKLISGSSPFCETFLTDVKVPKENLVGELNKGWTIAKRLLEHERAMISGMNMGAGEASLGGMEELAKEVFGELDGMIAHPTLRDTVTKHKMDEEAFNLTLRRTGELAKAGHGIGAEASIFKFYGSEMNKRRFEILLELLGTNALTTEGEGHDQDVMDISPQWLRSKGNSIEGGTTEVQLNIIAKRVLDLPEGGQA</sequence>
<evidence type="ECO:0000313" key="11">
    <source>
        <dbReference type="EMBL" id="RCL74965.1"/>
    </source>
</evidence>
<evidence type="ECO:0000256" key="1">
    <source>
        <dbReference type="ARBA" id="ARBA00001974"/>
    </source>
</evidence>
<protein>
    <submittedName>
        <fullName evidence="11">Acyl-CoA dehydrogenase</fullName>
    </submittedName>
</protein>
<comment type="similarity">
    <text evidence="2 6">Belongs to the acyl-CoA dehydrogenase family.</text>
</comment>
<feature type="domain" description="Acyl-CoA dehydrogenase/oxidase N-terminal" evidence="10">
    <location>
        <begin position="5"/>
        <end position="125"/>
    </location>
</feature>
<dbReference type="InterPro" id="IPR037069">
    <property type="entry name" value="AcylCoA_DH/ox_N_sf"/>
</dbReference>
<dbReference type="InterPro" id="IPR013786">
    <property type="entry name" value="AcylCoA_DH/ox_N"/>
</dbReference>
<comment type="caution">
    <text evidence="11">The sequence shown here is derived from an EMBL/GenBank/DDBJ whole genome shotgun (WGS) entry which is preliminary data.</text>
</comment>
<feature type="domain" description="Acyl-CoA dehydrogenase/oxidase C-terminal" evidence="8">
    <location>
        <begin position="234"/>
        <end position="391"/>
    </location>
</feature>
<accession>A0A368DUS6</accession>
<evidence type="ECO:0000259" key="8">
    <source>
        <dbReference type="Pfam" id="PF00441"/>
    </source>
</evidence>
<dbReference type="GO" id="GO:0005886">
    <property type="term" value="C:plasma membrane"/>
    <property type="evidence" value="ECO:0007669"/>
    <property type="project" value="TreeGrafter"/>
</dbReference>
<evidence type="ECO:0000259" key="9">
    <source>
        <dbReference type="Pfam" id="PF02770"/>
    </source>
</evidence>
<dbReference type="InterPro" id="IPR036250">
    <property type="entry name" value="AcylCo_DH-like_C"/>
</dbReference>